<keyword evidence="4 8" id="KW-1133">Transmembrane helix</keyword>
<dbReference type="PRINTS" id="PR00169">
    <property type="entry name" value="KCHANNEL"/>
</dbReference>
<reference evidence="10 11" key="1">
    <citation type="submission" date="2018-09" db="EMBL/GenBank/DDBJ databases">
        <title>Complete genome sequence of Euzebya sp. DY32-46 isolated from seawater of Pacific Ocean.</title>
        <authorList>
            <person name="Xu L."/>
            <person name="Wu Y.-H."/>
            <person name="Xu X.-W."/>
        </authorList>
    </citation>
    <scope>NUCLEOTIDE SEQUENCE [LARGE SCALE GENOMIC DNA]</scope>
    <source>
        <strain evidence="10 11">DY32-46</strain>
    </source>
</reference>
<proteinExistence type="predicted"/>
<gene>
    <name evidence="10" type="ORF">DVS28_a0034</name>
</gene>
<dbReference type="GO" id="GO:0001508">
    <property type="term" value="P:action potential"/>
    <property type="evidence" value="ECO:0007669"/>
    <property type="project" value="TreeGrafter"/>
</dbReference>
<comment type="subcellular location">
    <subcellularLocation>
        <location evidence="1">Membrane</location>
        <topology evidence="1">Multi-pass membrane protein</topology>
    </subcellularLocation>
</comment>
<dbReference type="Proteomes" id="UP000264006">
    <property type="component" value="Chromosome"/>
</dbReference>
<evidence type="ECO:0000256" key="7">
    <source>
        <dbReference type="ARBA" id="ARBA00023303"/>
    </source>
</evidence>
<dbReference type="Pfam" id="PF07885">
    <property type="entry name" value="Ion_trans_2"/>
    <property type="match status" value="1"/>
</dbReference>
<sequence length="278" mass="29905">MGRLAVIASAAAAEVRTQINVDDMDLDRASSIGRMLRWAWEALMIAAAVLAVLWFNRDDQVAVTTQWAIWGLFLTDYLARLAVAQNRRQFVRTNVIDLVAIIPLDLLRGFRALRVLRIVRSGVVIWRVLRTTRDVLTTNHTGSLLIVAAGLVVVGGTLVSTIEPGIDGIGDGVWWAVVTATTVGYGDISPVTGAGRGIATLLMLTGIGVLGSVTGSIATYAVRLGNRPDTDPDDPDVAHTITRLTHWDELTVEQRVRLTSHLAELAADPSTGPDTPAD</sequence>
<protein>
    <submittedName>
        <fullName evidence="10">Potassium voltage-gated channel subfamily KQT</fullName>
    </submittedName>
</protein>
<keyword evidence="3 8" id="KW-0812">Transmembrane</keyword>
<keyword evidence="11" id="KW-1185">Reference proteome</keyword>
<dbReference type="PANTHER" id="PTHR11537:SF254">
    <property type="entry name" value="POTASSIUM VOLTAGE-GATED CHANNEL PROTEIN SHAB"/>
    <property type="match status" value="1"/>
</dbReference>
<keyword evidence="6 8" id="KW-0472">Membrane</keyword>
<evidence type="ECO:0000313" key="11">
    <source>
        <dbReference type="Proteomes" id="UP000264006"/>
    </source>
</evidence>
<evidence type="ECO:0000259" key="9">
    <source>
        <dbReference type="Pfam" id="PF07885"/>
    </source>
</evidence>
<dbReference type="KEGG" id="euz:DVS28_a0034"/>
<evidence type="ECO:0000313" key="10">
    <source>
        <dbReference type="EMBL" id="AXV04743.1"/>
    </source>
</evidence>
<dbReference type="AlphaFoldDB" id="A0A346XR96"/>
<feature type="transmembrane region" description="Helical" evidence="8">
    <location>
        <begin position="67"/>
        <end position="83"/>
    </location>
</feature>
<dbReference type="InterPro" id="IPR028325">
    <property type="entry name" value="VG_K_chnl"/>
</dbReference>
<dbReference type="Gene3D" id="1.20.5.110">
    <property type="match status" value="1"/>
</dbReference>
<evidence type="ECO:0000256" key="6">
    <source>
        <dbReference type="ARBA" id="ARBA00023136"/>
    </source>
</evidence>
<evidence type="ECO:0000256" key="2">
    <source>
        <dbReference type="ARBA" id="ARBA00022448"/>
    </source>
</evidence>
<feature type="domain" description="Potassium channel" evidence="9">
    <location>
        <begin position="151"/>
        <end position="221"/>
    </location>
</feature>
<keyword evidence="2" id="KW-0813">Transport</keyword>
<accession>A0A346XR96</accession>
<dbReference type="GO" id="GO:0005249">
    <property type="term" value="F:voltage-gated potassium channel activity"/>
    <property type="evidence" value="ECO:0007669"/>
    <property type="project" value="InterPro"/>
</dbReference>
<dbReference type="Gene3D" id="1.20.120.350">
    <property type="entry name" value="Voltage-gated potassium channels. Chain C"/>
    <property type="match status" value="1"/>
</dbReference>
<evidence type="ECO:0000256" key="1">
    <source>
        <dbReference type="ARBA" id="ARBA00004141"/>
    </source>
</evidence>
<dbReference type="Gene3D" id="1.10.287.70">
    <property type="match status" value="1"/>
</dbReference>
<dbReference type="PANTHER" id="PTHR11537">
    <property type="entry name" value="VOLTAGE-GATED POTASSIUM CHANNEL"/>
    <property type="match status" value="1"/>
</dbReference>
<name>A0A346XR96_9ACTN</name>
<dbReference type="SUPFAM" id="SSF81324">
    <property type="entry name" value="Voltage-gated potassium channels"/>
    <property type="match status" value="1"/>
</dbReference>
<dbReference type="OrthoDB" id="9799090at2"/>
<feature type="transmembrane region" description="Helical" evidence="8">
    <location>
        <begin position="198"/>
        <end position="222"/>
    </location>
</feature>
<keyword evidence="7" id="KW-0407">Ion channel</keyword>
<dbReference type="RefSeq" id="WP_114589646.1">
    <property type="nucleotide sequence ID" value="NZ_CP031165.1"/>
</dbReference>
<dbReference type="GO" id="GO:0008076">
    <property type="term" value="C:voltage-gated potassium channel complex"/>
    <property type="evidence" value="ECO:0007669"/>
    <property type="project" value="InterPro"/>
</dbReference>
<organism evidence="10 11">
    <name type="scientific">Euzebya pacifica</name>
    <dbReference type="NCBI Taxonomy" id="1608957"/>
    <lineage>
        <taxon>Bacteria</taxon>
        <taxon>Bacillati</taxon>
        <taxon>Actinomycetota</taxon>
        <taxon>Nitriliruptoria</taxon>
        <taxon>Euzebyales</taxon>
    </lineage>
</organism>
<dbReference type="InterPro" id="IPR027359">
    <property type="entry name" value="Volt_channel_dom_sf"/>
</dbReference>
<evidence type="ECO:0000256" key="3">
    <source>
        <dbReference type="ARBA" id="ARBA00022692"/>
    </source>
</evidence>
<dbReference type="InterPro" id="IPR013099">
    <property type="entry name" value="K_chnl_dom"/>
</dbReference>
<dbReference type="EMBL" id="CP031165">
    <property type="protein sequence ID" value="AXV04743.1"/>
    <property type="molecule type" value="Genomic_DNA"/>
</dbReference>
<evidence type="ECO:0000256" key="4">
    <source>
        <dbReference type="ARBA" id="ARBA00022989"/>
    </source>
</evidence>
<evidence type="ECO:0000256" key="8">
    <source>
        <dbReference type="SAM" id="Phobius"/>
    </source>
</evidence>
<evidence type="ECO:0000256" key="5">
    <source>
        <dbReference type="ARBA" id="ARBA00023065"/>
    </source>
</evidence>
<keyword evidence="5" id="KW-0406">Ion transport</keyword>
<feature type="transmembrane region" description="Helical" evidence="8">
    <location>
        <begin position="143"/>
        <end position="162"/>
    </location>
</feature>
<feature type="transmembrane region" description="Helical" evidence="8">
    <location>
        <begin position="38"/>
        <end position="55"/>
    </location>
</feature>